<dbReference type="Proteomes" id="UP000561438">
    <property type="component" value="Unassembled WGS sequence"/>
</dbReference>
<name>A0A850H8Y5_9SPHN</name>
<organism evidence="4 5">
    <name type="scientific">Qipengyuania atrilutea</name>
    <dbReference type="NCBI Taxonomy" id="2744473"/>
    <lineage>
        <taxon>Bacteria</taxon>
        <taxon>Pseudomonadati</taxon>
        <taxon>Pseudomonadota</taxon>
        <taxon>Alphaproteobacteria</taxon>
        <taxon>Sphingomonadales</taxon>
        <taxon>Erythrobacteraceae</taxon>
        <taxon>Qipengyuania</taxon>
    </lineage>
</organism>
<dbReference type="Gene3D" id="1.20.1050.10">
    <property type="match status" value="1"/>
</dbReference>
<dbReference type="EC" id="5.2.1.2" evidence="4"/>
<dbReference type="SFLD" id="SFLDG00358">
    <property type="entry name" value="Main_(cytGST)"/>
    <property type="match status" value="1"/>
</dbReference>
<dbReference type="RefSeq" id="WP_176265875.1">
    <property type="nucleotide sequence ID" value="NZ_JABWGV010000001.1"/>
</dbReference>
<evidence type="ECO:0000259" key="3">
    <source>
        <dbReference type="PROSITE" id="PS50405"/>
    </source>
</evidence>
<dbReference type="InterPro" id="IPR034333">
    <property type="entry name" value="GST_Zeta_N"/>
</dbReference>
<gene>
    <name evidence="4" type="primary">maiA</name>
    <name evidence="4" type="ORF">HUV48_00775</name>
</gene>
<dbReference type="PANTHER" id="PTHR42673">
    <property type="entry name" value="MALEYLACETOACETATE ISOMERASE"/>
    <property type="match status" value="1"/>
</dbReference>
<protein>
    <submittedName>
        <fullName evidence="4">Maleylacetoacetate isomerase</fullName>
        <ecNumber evidence="4">5.2.1.2</ecNumber>
    </submittedName>
</protein>
<evidence type="ECO:0000259" key="2">
    <source>
        <dbReference type="PROSITE" id="PS50404"/>
    </source>
</evidence>
<dbReference type="Gene3D" id="3.40.30.10">
    <property type="entry name" value="Glutaredoxin"/>
    <property type="match status" value="1"/>
</dbReference>
<dbReference type="Pfam" id="PF02798">
    <property type="entry name" value="GST_N"/>
    <property type="match status" value="1"/>
</dbReference>
<keyword evidence="5" id="KW-1185">Reference proteome</keyword>
<dbReference type="CDD" id="cd03042">
    <property type="entry name" value="GST_N_Zeta"/>
    <property type="match status" value="1"/>
</dbReference>
<dbReference type="PANTHER" id="PTHR42673:SF4">
    <property type="entry name" value="MALEYLACETOACETATE ISOMERASE"/>
    <property type="match status" value="1"/>
</dbReference>
<dbReference type="GO" id="GO:0006559">
    <property type="term" value="P:L-phenylalanine catabolic process"/>
    <property type="evidence" value="ECO:0007669"/>
    <property type="project" value="TreeGrafter"/>
</dbReference>
<comment type="caution">
    <text evidence="4">The sequence shown here is derived from an EMBL/GenBank/DDBJ whole genome shotgun (WGS) entry which is preliminary data.</text>
</comment>
<comment type="similarity">
    <text evidence="1">Belongs to the GST superfamily. Zeta family.</text>
</comment>
<keyword evidence="4" id="KW-0413">Isomerase</keyword>
<dbReference type="GO" id="GO:0006749">
    <property type="term" value="P:glutathione metabolic process"/>
    <property type="evidence" value="ECO:0007669"/>
    <property type="project" value="TreeGrafter"/>
</dbReference>
<sequence length="217" mass="24988">MKLYGYYRSSTSYRLRIALNLKGLAFENVPVNLLEAEQRSDAFTARNAFGSVPMLEANGRDRSQSMAMLEWLDEAYPDGPQLMPKDIEDRFTVRELAYAIATELHAPLNLPVLKYLKDPLGHSQDEINTYYRHFLARTLHPVERRLEQLDTGDFLLGEPGLFETVLVPQLYNARRFDFDLSDCPRMVRIDEACQALEPFRLAHPDKQADNPERNPAQ</sequence>
<dbReference type="NCBIfam" id="TIGR01262">
    <property type="entry name" value="maiA"/>
    <property type="match status" value="1"/>
</dbReference>
<dbReference type="GO" id="GO:0004364">
    <property type="term" value="F:glutathione transferase activity"/>
    <property type="evidence" value="ECO:0007669"/>
    <property type="project" value="TreeGrafter"/>
</dbReference>
<dbReference type="InterPro" id="IPR036282">
    <property type="entry name" value="Glutathione-S-Trfase_C_sf"/>
</dbReference>
<feature type="domain" description="GST N-terminal" evidence="2">
    <location>
        <begin position="1"/>
        <end position="80"/>
    </location>
</feature>
<dbReference type="InterPro" id="IPR010987">
    <property type="entry name" value="Glutathione-S-Trfase_C-like"/>
</dbReference>
<dbReference type="EMBL" id="JABWGV010000001">
    <property type="protein sequence ID" value="NVD43549.1"/>
    <property type="molecule type" value="Genomic_DNA"/>
</dbReference>
<feature type="domain" description="GST C-terminal" evidence="3">
    <location>
        <begin position="86"/>
        <end position="212"/>
    </location>
</feature>
<dbReference type="InterPro" id="IPR005955">
    <property type="entry name" value="GST_Zeta"/>
</dbReference>
<dbReference type="InterPro" id="IPR004045">
    <property type="entry name" value="Glutathione_S-Trfase_N"/>
</dbReference>
<dbReference type="PROSITE" id="PS50404">
    <property type="entry name" value="GST_NTER"/>
    <property type="match status" value="1"/>
</dbReference>
<evidence type="ECO:0000256" key="1">
    <source>
        <dbReference type="ARBA" id="ARBA00010007"/>
    </source>
</evidence>
<dbReference type="SUPFAM" id="SSF52833">
    <property type="entry name" value="Thioredoxin-like"/>
    <property type="match status" value="1"/>
</dbReference>
<proteinExistence type="inferred from homology"/>
<dbReference type="AlphaFoldDB" id="A0A850H8Y5"/>
<dbReference type="SUPFAM" id="SSF47616">
    <property type="entry name" value="GST C-terminal domain-like"/>
    <property type="match status" value="1"/>
</dbReference>
<dbReference type="InterPro" id="IPR040079">
    <property type="entry name" value="Glutathione_S-Trfase"/>
</dbReference>
<evidence type="ECO:0000313" key="5">
    <source>
        <dbReference type="Proteomes" id="UP000561438"/>
    </source>
</evidence>
<reference evidence="4 5" key="1">
    <citation type="submission" date="2020-06" db="EMBL/GenBank/DDBJ databases">
        <title>Altererythrobacter sp. HHU K3-1.</title>
        <authorList>
            <person name="Zhang D."/>
            <person name="Xue H."/>
        </authorList>
    </citation>
    <scope>NUCLEOTIDE SEQUENCE [LARGE SCALE GENOMIC DNA]</scope>
    <source>
        <strain evidence="4 5">HHU K3-1</strain>
    </source>
</reference>
<dbReference type="SFLD" id="SFLDS00019">
    <property type="entry name" value="Glutathione_Transferase_(cytos"/>
    <property type="match status" value="1"/>
</dbReference>
<dbReference type="GO" id="GO:0016034">
    <property type="term" value="F:maleylacetoacetate isomerase activity"/>
    <property type="evidence" value="ECO:0007669"/>
    <property type="project" value="UniProtKB-EC"/>
</dbReference>
<dbReference type="PROSITE" id="PS50405">
    <property type="entry name" value="GST_CTER"/>
    <property type="match status" value="1"/>
</dbReference>
<accession>A0A850H8Y5</accession>
<evidence type="ECO:0000313" key="4">
    <source>
        <dbReference type="EMBL" id="NVD43549.1"/>
    </source>
</evidence>
<dbReference type="InterPro" id="IPR036249">
    <property type="entry name" value="Thioredoxin-like_sf"/>
</dbReference>
<dbReference type="GO" id="GO:0005737">
    <property type="term" value="C:cytoplasm"/>
    <property type="evidence" value="ECO:0007669"/>
    <property type="project" value="InterPro"/>
</dbReference>